<organism evidence="1 2">
    <name type="scientific">Macrococcoides canis</name>
    <dbReference type="NCBI Taxonomy" id="1855823"/>
    <lineage>
        <taxon>Bacteria</taxon>
        <taxon>Bacillati</taxon>
        <taxon>Bacillota</taxon>
        <taxon>Bacilli</taxon>
        <taxon>Bacillales</taxon>
        <taxon>Staphylococcaceae</taxon>
        <taxon>Macrococcoides</taxon>
    </lineage>
</organism>
<reference evidence="1 2" key="1">
    <citation type="journal article" date="2017" name="Int. J. Syst. Evol. Microbiol.">
        <title>Macrococcus canis sp. nov., a skin bacterium associated with infections in dogs.</title>
        <authorList>
            <person name="Gobeli Brawand S."/>
            <person name="Cotting K."/>
            <person name="Gomez-Sanz E."/>
            <person name="Collaud A."/>
            <person name="Thomann A."/>
            <person name="Brodard I."/>
            <person name="Rodriguez-Campos S."/>
            <person name="Strauss C."/>
            <person name="Perreten V."/>
        </authorList>
    </citation>
    <scope>NUCLEOTIDE SEQUENCE [LARGE SCALE GENOMIC DNA]</scope>
    <source>
        <strain evidence="1 2">KM45013</strain>
    </source>
</reference>
<protein>
    <submittedName>
        <fullName evidence="1">Phosphoglycolate phosphatase</fullName>
        <ecNumber evidence="1">3.1.3.18</ecNumber>
    </submittedName>
</protein>
<dbReference type="Pfam" id="PF00702">
    <property type="entry name" value="Hydrolase"/>
    <property type="match status" value="1"/>
</dbReference>
<keyword evidence="1" id="KW-0378">Hydrolase</keyword>
<dbReference type="STRING" id="1855823.MCCS_15800"/>
<dbReference type="GO" id="GO:0005737">
    <property type="term" value="C:cytoplasm"/>
    <property type="evidence" value="ECO:0007669"/>
    <property type="project" value="TreeGrafter"/>
</dbReference>
<dbReference type="NCBIfam" id="TIGR01549">
    <property type="entry name" value="HAD-SF-IA-v1"/>
    <property type="match status" value="1"/>
</dbReference>
<dbReference type="GO" id="GO:0008967">
    <property type="term" value="F:phosphoglycolate phosphatase activity"/>
    <property type="evidence" value="ECO:0007669"/>
    <property type="project" value="UniProtKB-EC"/>
</dbReference>
<dbReference type="RefSeq" id="WP_086042794.1">
    <property type="nucleotide sequence ID" value="NZ_CBCRZA010000002.1"/>
</dbReference>
<sequence length="174" mass="19783">MGIFKKYLLPSKYAKSIFEITPEELKGRGVKAIITDLDNTLVGWDVELATPEVIEWFNDMRAAGIQVTIVSNNNQARVATFATPLEVDYIFGARKPMGKAFKKAVKAMNVKPEETVVIGDQMMTDVLAANSNGFYSIMVVPVKANDEWKTRVNRMMERRFLAYFKKKGYITWED</sequence>
<accession>A0A1W7ADM3</accession>
<dbReference type="KEGG" id="mcak:MCCS_15800"/>
<evidence type="ECO:0000313" key="1">
    <source>
        <dbReference type="EMBL" id="ARQ07220.1"/>
    </source>
</evidence>
<dbReference type="PANTHER" id="PTHR19288">
    <property type="entry name" value="4-NITROPHENYLPHOSPHATASE-RELATED"/>
    <property type="match status" value="1"/>
</dbReference>
<proteinExistence type="predicted"/>
<evidence type="ECO:0000313" key="2">
    <source>
        <dbReference type="Proteomes" id="UP000194154"/>
    </source>
</evidence>
<dbReference type="NCBIfam" id="TIGR01668">
    <property type="entry name" value="YqeG_hyp_ppase"/>
    <property type="match status" value="1"/>
</dbReference>
<name>A0A1W7ADM3_9STAP</name>
<dbReference type="AlphaFoldDB" id="A0A1W7ADM3"/>
<dbReference type="EC" id="3.1.3.18" evidence="1"/>
<dbReference type="Proteomes" id="UP000194154">
    <property type="component" value="Chromosome"/>
</dbReference>
<dbReference type="GO" id="GO:0008962">
    <property type="term" value="F:phosphatidylglycerophosphatase activity"/>
    <property type="evidence" value="ECO:0007669"/>
    <property type="project" value="InterPro"/>
</dbReference>
<dbReference type="PANTHER" id="PTHR19288:SF25">
    <property type="entry name" value="PHOSPHATIDYLGLYCEROPHOSPHATASE GEP4, MITOCHONDRIAL"/>
    <property type="match status" value="1"/>
</dbReference>
<dbReference type="InterPro" id="IPR006439">
    <property type="entry name" value="HAD-SF_hydro_IA"/>
</dbReference>
<dbReference type="NCBIfam" id="TIGR01662">
    <property type="entry name" value="HAD-SF-IIIA"/>
    <property type="match status" value="1"/>
</dbReference>
<dbReference type="SUPFAM" id="SSF56784">
    <property type="entry name" value="HAD-like"/>
    <property type="match status" value="1"/>
</dbReference>
<dbReference type="InterPro" id="IPR010021">
    <property type="entry name" value="PGPP1/Gep4"/>
</dbReference>
<dbReference type="CDD" id="cd16416">
    <property type="entry name" value="HAD_BsYqeG-like"/>
    <property type="match status" value="1"/>
</dbReference>
<dbReference type="OrthoDB" id="9787572at2"/>
<dbReference type="InterPro" id="IPR023214">
    <property type="entry name" value="HAD_sf"/>
</dbReference>
<dbReference type="Gene3D" id="3.40.50.1000">
    <property type="entry name" value="HAD superfamily/HAD-like"/>
    <property type="match status" value="1"/>
</dbReference>
<dbReference type="GeneID" id="35295690"/>
<gene>
    <name evidence="1" type="primary">gph_1</name>
    <name evidence="1" type="ORF">MCCS_15800</name>
</gene>
<dbReference type="InterPro" id="IPR006549">
    <property type="entry name" value="HAD-SF_hydro_IIIA"/>
</dbReference>
<dbReference type="EMBL" id="CP021059">
    <property type="protein sequence ID" value="ARQ07220.1"/>
    <property type="molecule type" value="Genomic_DNA"/>
</dbReference>
<dbReference type="InterPro" id="IPR036412">
    <property type="entry name" value="HAD-like_sf"/>
</dbReference>
<keyword evidence="2" id="KW-1185">Reference proteome</keyword>
<dbReference type="NCBIfam" id="TIGR01509">
    <property type="entry name" value="HAD-SF-IA-v3"/>
    <property type="match status" value="1"/>
</dbReference>